<sequence length="34" mass="3758">MPEKEKVMTITLMRTDLYDAPGYIGAYLALPAGK</sequence>
<accession>A0A369AYL7</accession>
<reference evidence="1 2" key="1">
    <citation type="submission" date="2018-07" db="EMBL/GenBank/DDBJ databases">
        <title>Genomic Encyclopedia of Type Strains, Phase IV (KMG-IV): sequencing the most valuable type-strain genomes for metagenomic binning, comparative biology and taxonomic classification.</title>
        <authorList>
            <person name="Goeker M."/>
        </authorList>
    </citation>
    <scope>NUCLEOTIDE SEQUENCE [LARGE SCALE GENOMIC DNA]</scope>
    <source>
        <strain evidence="1 2">DSM 27016</strain>
    </source>
</reference>
<comment type="caution">
    <text evidence="1">The sequence shown here is derived from an EMBL/GenBank/DDBJ whole genome shotgun (WGS) entry which is preliminary data.</text>
</comment>
<evidence type="ECO:0000313" key="1">
    <source>
        <dbReference type="EMBL" id="RCX14369.1"/>
    </source>
</evidence>
<keyword evidence="2" id="KW-1185">Reference proteome</keyword>
<organism evidence="1 2">
    <name type="scientific">Anaerobacterium chartisolvens</name>
    <dbReference type="NCBI Taxonomy" id="1297424"/>
    <lineage>
        <taxon>Bacteria</taxon>
        <taxon>Bacillati</taxon>
        <taxon>Bacillota</taxon>
        <taxon>Clostridia</taxon>
        <taxon>Eubacteriales</taxon>
        <taxon>Oscillospiraceae</taxon>
        <taxon>Anaerobacterium</taxon>
    </lineage>
</organism>
<dbReference type="AlphaFoldDB" id="A0A369AYL7"/>
<evidence type="ECO:0000313" key="2">
    <source>
        <dbReference type="Proteomes" id="UP000253034"/>
    </source>
</evidence>
<dbReference type="EMBL" id="QPJT01000015">
    <property type="protein sequence ID" value="RCX14369.1"/>
    <property type="molecule type" value="Genomic_DNA"/>
</dbReference>
<name>A0A369AYL7_9FIRM</name>
<protein>
    <submittedName>
        <fullName evidence="1">Uncharacterized protein</fullName>
    </submittedName>
</protein>
<gene>
    <name evidence="1" type="ORF">DFR58_11593</name>
</gene>
<dbReference type="Proteomes" id="UP000253034">
    <property type="component" value="Unassembled WGS sequence"/>
</dbReference>
<proteinExistence type="predicted"/>